<dbReference type="AlphaFoldDB" id="A0A521BJD5"/>
<feature type="chain" id="PRO_5022152478" description="Secreted protein" evidence="1">
    <location>
        <begin position="20"/>
        <end position="139"/>
    </location>
</feature>
<evidence type="ECO:0000313" key="2">
    <source>
        <dbReference type="EMBL" id="SMO47205.1"/>
    </source>
</evidence>
<evidence type="ECO:0000313" key="3">
    <source>
        <dbReference type="Proteomes" id="UP000316030"/>
    </source>
</evidence>
<dbReference type="EMBL" id="FXTO01000003">
    <property type="protein sequence ID" value="SMO47205.1"/>
    <property type="molecule type" value="Genomic_DNA"/>
</dbReference>
<evidence type="ECO:0008006" key="4">
    <source>
        <dbReference type="Google" id="ProtNLM"/>
    </source>
</evidence>
<proteinExistence type="predicted"/>
<dbReference type="Proteomes" id="UP000316030">
    <property type="component" value="Unassembled WGS sequence"/>
</dbReference>
<organism evidence="2 3">
    <name type="scientific">Thalassovita litoralis</name>
    <dbReference type="NCBI Taxonomy" id="1010611"/>
    <lineage>
        <taxon>Bacteria</taxon>
        <taxon>Pseudomonadati</taxon>
        <taxon>Pseudomonadota</taxon>
        <taxon>Alphaproteobacteria</taxon>
        <taxon>Rhodobacterales</taxon>
        <taxon>Roseobacteraceae</taxon>
        <taxon>Thalassovita</taxon>
    </lineage>
</organism>
<protein>
    <recommendedName>
        <fullName evidence="4">Secreted protein</fullName>
    </recommendedName>
</protein>
<dbReference type="OrthoDB" id="7862366at2"/>
<accession>A0A521BJD5</accession>
<sequence length="139" mass="14851">MKSVVLMAALVALPMAADARNMEDLMTVNTLSGERQEFEVLNHPGAGPAMFWCAAGAYAFHELGLGPNKRVYLVQGRAPSVTRSGWTAVTFTTDPTHPVVAQLPDGGRGDLVLSLSKKGYALSVDSARQYCFDGPDIIP</sequence>
<evidence type="ECO:0000256" key="1">
    <source>
        <dbReference type="SAM" id="SignalP"/>
    </source>
</evidence>
<feature type="signal peptide" evidence="1">
    <location>
        <begin position="1"/>
        <end position="19"/>
    </location>
</feature>
<gene>
    <name evidence="2" type="ORF">SAMN06265173_10382</name>
</gene>
<keyword evidence="3" id="KW-1185">Reference proteome</keyword>
<keyword evidence="1" id="KW-0732">Signal</keyword>
<dbReference type="RefSeq" id="WP_142492126.1">
    <property type="nucleotide sequence ID" value="NZ_FXTO01000003.1"/>
</dbReference>
<name>A0A521BJD5_9RHOB</name>
<reference evidence="2 3" key="1">
    <citation type="submission" date="2017-05" db="EMBL/GenBank/DDBJ databases">
        <authorList>
            <person name="Varghese N."/>
            <person name="Submissions S."/>
        </authorList>
    </citation>
    <scope>NUCLEOTIDE SEQUENCE [LARGE SCALE GENOMIC DNA]</scope>
    <source>
        <strain evidence="2 3">DSM 29506</strain>
    </source>
</reference>